<keyword evidence="2" id="KW-1185">Reference proteome</keyword>
<dbReference type="GeneID" id="70229897"/>
<comment type="caution">
    <text evidence="1">The sequence shown here is derived from an EMBL/GenBank/DDBJ whole genome shotgun (WGS) entry which is preliminary data.</text>
</comment>
<proteinExistence type="predicted"/>
<evidence type="ECO:0000313" key="2">
    <source>
        <dbReference type="Proteomes" id="UP000720189"/>
    </source>
</evidence>
<protein>
    <recommendedName>
        <fullName evidence="3">F-box domain-containing protein</fullName>
    </recommendedName>
</protein>
<gene>
    <name evidence="1" type="ORF">BKA55DRAFT_693666</name>
</gene>
<dbReference type="SUPFAM" id="SSF52047">
    <property type="entry name" value="RNI-like"/>
    <property type="match status" value="1"/>
</dbReference>
<name>A0A9P9GJM7_FUSRE</name>
<dbReference type="AlphaFoldDB" id="A0A9P9GJM7"/>
<accession>A0A9P9GJM7</accession>
<evidence type="ECO:0008006" key="3">
    <source>
        <dbReference type="Google" id="ProtNLM"/>
    </source>
</evidence>
<evidence type="ECO:0000313" key="1">
    <source>
        <dbReference type="EMBL" id="KAH7240126.1"/>
    </source>
</evidence>
<sequence>MVTASFARLFSFPEEIIDAICQTLCSHCGKRACPRQFFRYDKQKPAHDGNCLLALSLTCKKLRRISQPHLYHRPMGRDFIDFIETLGRTPALGRHVKELCVDDQVIGYLFRQYDEQVGFLAKCDKQYGTNLCQAAQRNSMVPVLLFRNATGHFAVMRRRLGKGINWLISVVLSLTPMLNKLEVYVEMNCQFPSTLPGCLPNLRKLIITGSRSIPTDDLEGLAGLLDAAPRLERIELVNLDVRDPAKESKTGFCHDTVNEIILRSCTLHISQLEAIMRGFPRLQTFRIGASSLCRRANTRSQEPIPLHRFEDLLMLRSDTLKHLTLDFPGIHLDQPGEIVLKDLSEMKVLETLYIDSGMLVRGWQRRQPGRRICHLLPPSIKEFGLKGRAYQMLHEEVLEMMDMSTWIFPLLRKVVVAEFGDNWMIDGDEWERRFASACEAHNLELSSEVPRGSQGLMLPEPFWD</sequence>
<dbReference type="OrthoDB" id="4757858at2759"/>
<dbReference type="EMBL" id="JAGMUX010000014">
    <property type="protein sequence ID" value="KAH7240126.1"/>
    <property type="molecule type" value="Genomic_DNA"/>
</dbReference>
<dbReference type="Proteomes" id="UP000720189">
    <property type="component" value="Unassembled WGS sequence"/>
</dbReference>
<reference evidence="1" key="1">
    <citation type="journal article" date="2021" name="Nat. Commun.">
        <title>Genetic determinants of endophytism in the Arabidopsis root mycobiome.</title>
        <authorList>
            <person name="Mesny F."/>
            <person name="Miyauchi S."/>
            <person name="Thiergart T."/>
            <person name="Pickel B."/>
            <person name="Atanasova L."/>
            <person name="Karlsson M."/>
            <person name="Huettel B."/>
            <person name="Barry K.W."/>
            <person name="Haridas S."/>
            <person name="Chen C."/>
            <person name="Bauer D."/>
            <person name="Andreopoulos W."/>
            <person name="Pangilinan J."/>
            <person name="LaButti K."/>
            <person name="Riley R."/>
            <person name="Lipzen A."/>
            <person name="Clum A."/>
            <person name="Drula E."/>
            <person name="Henrissat B."/>
            <person name="Kohler A."/>
            <person name="Grigoriev I.V."/>
            <person name="Martin F.M."/>
            <person name="Hacquard S."/>
        </authorList>
    </citation>
    <scope>NUCLEOTIDE SEQUENCE</scope>
    <source>
        <strain evidence="1">MPI-CAGE-AT-0023</strain>
    </source>
</reference>
<dbReference type="RefSeq" id="XP_046045920.1">
    <property type="nucleotide sequence ID" value="XM_046199943.1"/>
</dbReference>
<organism evidence="1 2">
    <name type="scientific">Fusarium redolens</name>
    <dbReference type="NCBI Taxonomy" id="48865"/>
    <lineage>
        <taxon>Eukaryota</taxon>
        <taxon>Fungi</taxon>
        <taxon>Dikarya</taxon>
        <taxon>Ascomycota</taxon>
        <taxon>Pezizomycotina</taxon>
        <taxon>Sordariomycetes</taxon>
        <taxon>Hypocreomycetidae</taxon>
        <taxon>Hypocreales</taxon>
        <taxon>Nectriaceae</taxon>
        <taxon>Fusarium</taxon>
        <taxon>Fusarium redolens species complex</taxon>
    </lineage>
</organism>
<dbReference type="InterPro" id="IPR032675">
    <property type="entry name" value="LRR_dom_sf"/>
</dbReference>
<dbReference type="Gene3D" id="3.80.10.10">
    <property type="entry name" value="Ribonuclease Inhibitor"/>
    <property type="match status" value="1"/>
</dbReference>